<evidence type="ECO:0000313" key="2">
    <source>
        <dbReference type="EMBL" id="PRY17716.1"/>
    </source>
</evidence>
<sequence length="255" mass="27125">NETADGLPEPLGELFVRTHGRNLQQRCAFPVLIGACTPLGVDVGADSFTRIGLFAPSNPPVGGAVIRNRMCRGANTAQVGETGGGLAASPGPPASMPTRRRSSIVVADRRVARRPTIPHGGRSDPLTHRVREVLRADCNGDHGKPAVATGQQHRCDLAWDSKTPSRRFRGWAVLKARREAWWPGAGSNRRPSDFQAASVLVGGCRRLAGALFPTGHGAFALSLRVVCYVLSGVVRRQRVREQSVSSGGTTPTSTV</sequence>
<feature type="non-terminal residue" evidence="2">
    <location>
        <position position="1"/>
    </location>
</feature>
<dbReference type="EMBL" id="PVZG01000049">
    <property type="protein sequence ID" value="PRY17716.1"/>
    <property type="molecule type" value="Genomic_DNA"/>
</dbReference>
<accession>A0A2T0R980</accession>
<protein>
    <submittedName>
        <fullName evidence="2">Uncharacterized protein</fullName>
    </submittedName>
</protein>
<name>A0A2T0R980_9ACTN</name>
<proteinExistence type="predicted"/>
<dbReference type="AlphaFoldDB" id="A0A2T0R980"/>
<organism evidence="2 3">
    <name type="scientific">Pseudosporangium ferrugineum</name>
    <dbReference type="NCBI Taxonomy" id="439699"/>
    <lineage>
        <taxon>Bacteria</taxon>
        <taxon>Bacillati</taxon>
        <taxon>Actinomycetota</taxon>
        <taxon>Actinomycetes</taxon>
        <taxon>Micromonosporales</taxon>
        <taxon>Micromonosporaceae</taxon>
        <taxon>Pseudosporangium</taxon>
    </lineage>
</organism>
<evidence type="ECO:0000313" key="3">
    <source>
        <dbReference type="Proteomes" id="UP000239209"/>
    </source>
</evidence>
<keyword evidence="3" id="KW-1185">Reference proteome</keyword>
<comment type="caution">
    <text evidence="2">The sequence shown here is derived from an EMBL/GenBank/DDBJ whole genome shotgun (WGS) entry which is preliminary data.</text>
</comment>
<feature type="region of interest" description="Disordered" evidence="1">
    <location>
        <begin position="80"/>
        <end position="102"/>
    </location>
</feature>
<dbReference type="Proteomes" id="UP000239209">
    <property type="component" value="Unassembled WGS sequence"/>
</dbReference>
<evidence type="ECO:0000256" key="1">
    <source>
        <dbReference type="SAM" id="MobiDB-lite"/>
    </source>
</evidence>
<gene>
    <name evidence="2" type="ORF">CLV70_14918</name>
</gene>
<reference evidence="2 3" key="1">
    <citation type="submission" date="2018-03" db="EMBL/GenBank/DDBJ databases">
        <title>Genomic Encyclopedia of Archaeal and Bacterial Type Strains, Phase II (KMG-II): from individual species to whole genera.</title>
        <authorList>
            <person name="Goeker M."/>
        </authorList>
    </citation>
    <scope>NUCLEOTIDE SEQUENCE [LARGE SCALE GENOMIC DNA]</scope>
    <source>
        <strain evidence="2 3">DSM 45348</strain>
    </source>
</reference>